<dbReference type="AlphaFoldDB" id="A0A1G7G384"/>
<reference evidence="2" key="1">
    <citation type="submission" date="2016-10" db="EMBL/GenBank/DDBJ databases">
        <authorList>
            <person name="Varghese N."/>
            <person name="Submissions S."/>
        </authorList>
    </citation>
    <scope>NUCLEOTIDE SEQUENCE [LARGE SCALE GENOMIC DNA]</scope>
    <source>
        <strain evidence="2">DSM 24729</strain>
    </source>
</reference>
<sequence>MGNKLSKILLSCIAISLLAALGIPDIAKISHAVFEHKEQTCQEKTKGHIHETEFDCDFHKYHITTYLTPEVFSFPILEPVNLTSVTDIFYFLLSEFQQLHFTLRGPPLHS</sequence>
<evidence type="ECO:0000313" key="2">
    <source>
        <dbReference type="Proteomes" id="UP000182114"/>
    </source>
</evidence>
<gene>
    <name evidence="1" type="ORF">SAMN04487992_10496</name>
</gene>
<protein>
    <submittedName>
        <fullName evidence="1">Uncharacterized protein</fullName>
    </submittedName>
</protein>
<accession>A0A1G7G384</accession>
<evidence type="ECO:0000313" key="1">
    <source>
        <dbReference type="EMBL" id="SDE82602.1"/>
    </source>
</evidence>
<dbReference type="eggNOG" id="ENOG50311GK">
    <property type="taxonomic scope" value="Bacteria"/>
</dbReference>
<dbReference type="RefSeq" id="WP_024481277.1">
    <property type="nucleotide sequence ID" value="NZ_FNBD01000004.1"/>
</dbReference>
<dbReference type="EMBL" id="FNBD01000004">
    <property type="protein sequence ID" value="SDE82602.1"/>
    <property type="molecule type" value="Genomic_DNA"/>
</dbReference>
<organism evidence="1 2">
    <name type="scientific">Cellulophaga baltica</name>
    <dbReference type="NCBI Taxonomy" id="76594"/>
    <lineage>
        <taxon>Bacteria</taxon>
        <taxon>Pseudomonadati</taxon>
        <taxon>Bacteroidota</taxon>
        <taxon>Flavobacteriia</taxon>
        <taxon>Flavobacteriales</taxon>
        <taxon>Flavobacteriaceae</taxon>
        <taxon>Cellulophaga</taxon>
    </lineage>
</organism>
<keyword evidence="2" id="KW-1185">Reference proteome</keyword>
<dbReference type="Proteomes" id="UP000182114">
    <property type="component" value="Unassembled WGS sequence"/>
</dbReference>
<name>A0A1G7G384_9FLAO</name>
<proteinExistence type="predicted"/>